<evidence type="ECO:0000256" key="3">
    <source>
        <dbReference type="ARBA" id="ARBA00008265"/>
    </source>
</evidence>
<evidence type="ECO:0000313" key="18">
    <source>
        <dbReference type="EMBL" id="OFV67191.1"/>
    </source>
</evidence>
<dbReference type="NCBIfam" id="NF004739">
    <property type="entry name" value="PRK06075.1"/>
    <property type="match status" value="1"/>
</dbReference>
<evidence type="ECO:0000256" key="8">
    <source>
        <dbReference type="ARBA" id="ARBA00023136"/>
    </source>
</evidence>
<keyword evidence="8" id="KW-0472">Membrane</keyword>
<dbReference type="Proteomes" id="UP000186940">
    <property type="component" value="Unassembled WGS sequence"/>
</dbReference>
<dbReference type="GO" id="GO:0016651">
    <property type="term" value="F:oxidoreductase activity, acting on NAD(P)H"/>
    <property type="evidence" value="ECO:0007669"/>
    <property type="project" value="InterPro"/>
</dbReference>
<evidence type="ECO:0000259" key="17">
    <source>
        <dbReference type="Pfam" id="PF01058"/>
    </source>
</evidence>
<dbReference type="GO" id="GO:0008137">
    <property type="term" value="F:NADH dehydrogenase (ubiquinone) activity"/>
    <property type="evidence" value="ECO:0007669"/>
    <property type="project" value="InterPro"/>
</dbReference>
<dbReference type="STRING" id="1838285.SCAL_001632"/>
<comment type="subunit">
    <text evidence="13">NDH-1 is composed of 13 different subunits. Subunits NuoB, CD, E, F, and G constitute the peripheral sector of the complex.</text>
</comment>
<dbReference type="Pfam" id="PF00346">
    <property type="entry name" value="Complex1_49kDa"/>
    <property type="match status" value="1"/>
</dbReference>
<feature type="domain" description="NADH:ubiquinone oxidoreductase 30kDa subunit" evidence="15">
    <location>
        <begin position="231"/>
        <end position="355"/>
    </location>
</feature>
<evidence type="ECO:0000256" key="4">
    <source>
        <dbReference type="ARBA" id="ARBA00010019"/>
    </source>
</evidence>
<dbReference type="GO" id="GO:0048038">
    <property type="term" value="F:quinone binding"/>
    <property type="evidence" value="ECO:0007669"/>
    <property type="project" value="InterPro"/>
</dbReference>
<reference evidence="18" key="1">
    <citation type="submission" date="2016-05" db="EMBL/GenBank/DDBJ databases">
        <title>Microbial consortia oxidize butane by reversing methanogenesis.</title>
        <authorList>
            <person name="Laso-Perez R."/>
            <person name="Richter M."/>
            <person name="Wegener G."/>
            <person name="Musat F."/>
        </authorList>
    </citation>
    <scope>NUCLEOTIDE SEQUENCE [LARGE SCALE GENOMIC DNA]</scope>
    <source>
        <strain evidence="18">BOX2</strain>
    </source>
</reference>
<evidence type="ECO:0000256" key="5">
    <source>
        <dbReference type="ARBA" id="ARBA00015619"/>
    </source>
</evidence>
<comment type="catalytic activity">
    <reaction evidence="14">
        <text>a quinone + NADH + 5 H(+)(in) = a quinol + NAD(+) + 4 H(+)(out)</text>
        <dbReference type="Rhea" id="RHEA:57888"/>
        <dbReference type="ChEBI" id="CHEBI:15378"/>
        <dbReference type="ChEBI" id="CHEBI:24646"/>
        <dbReference type="ChEBI" id="CHEBI:57540"/>
        <dbReference type="ChEBI" id="CHEBI:57945"/>
        <dbReference type="ChEBI" id="CHEBI:132124"/>
    </reaction>
</comment>
<comment type="caution">
    <text evidence="18">The sequence shown here is derived from an EMBL/GenBank/DDBJ whole genome shotgun (WGS) entry which is preliminary data.</text>
</comment>
<evidence type="ECO:0000256" key="1">
    <source>
        <dbReference type="ARBA" id="ARBA00004515"/>
    </source>
</evidence>
<evidence type="ECO:0000256" key="12">
    <source>
        <dbReference type="ARBA" id="ARBA00031560"/>
    </source>
</evidence>
<keyword evidence="7" id="KW-0520">NAD</keyword>
<dbReference type="Gene3D" id="3.30.460.80">
    <property type="entry name" value="NADH:ubiquinone oxidoreductase, 30kDa subunit"/>
    <property type="match status" value="1"/>
</dbReference>
<comment type="subcellular location">
    <subcellularLocation>
        <location evidence="1">Cell inner membrane</location>
        <topology evidence="1">Peripheral membrane protein</topology>
        <orientation evidence="1">Cytoplasmic side</orientation>
    </subcellularLocation>
</comment>
<dbReference type="InterPro" id="IPR001135">
    <property type="entry name" value="NADH_Q_OxRdtase_suD"/>
</dbReference>
<name>A0A1F2P906_9EURY</name>
<dbReference type="Gene3D" id="3.40.50.12280">
    <property type="match status" value="1"/>
</dbReference>
<evidence type="ECO:0000259" key="16">
    <source>
        <dbReference type="Pfam" id="PF00346"/>
    </source>
</evidence>
<feature type="domain" description="NADH-quinone oxidoreductase subunit D" evidence="16">
    <location>
        <begin position="506"/>
        <end position="773"/>
    </location>
</feature>
<dbReference type="Pfam" id="PF01058">
    <property type="entry name" value="Oxidored_q6"/>
    <property type="match status" value="1"/>
</dbReference>
<comment type="similarity">
    <text evidence="2">In the N-terminal section; belongs to the complex I 20 kDa subunit family.</text>
</comment>
<keyword evidence="6" id="KW-1003">Cell membrane</keyword>
<evidence type="ECO:0000313" key="19">
    <source>
        <dbReference type="Proteomes" id="UP000186940"/>
    </source>
</evidence>
<dbReference type="EMBL" id="LYOS01000006">
    <property type="protein sequence ID" value="OFV67191.1"/>
    <property type="molecule type" value="Genomic_DNA"/>
</dbReference>
<evidence type="ECO:0000256" key="11">
    <source>
        <dbReference type="ARBA" id="ARBA00030498"/>
    </source>
</evidence>
<feature type="domain" description="NADH:ubiquinone oxidoreductase-like 20kDa subunit" evidence="17">
    <location>
        <begin position="39"/>
        <end position="147"/>
    </location>
</feature>
<dbReference type="InterPro" id="IPR006137">
    <property type="entry name" value="NADH_UbQ_OxRdtase-like_20kDa"/>
</dbReference>
<protein>
    <recommendedName>
        <fullName evidence="5">NADH-quinone oxidoreductase subunit B/C/D</fullName>
    </recommendedName>
    <alternativeName>
        <fullName evidence="11">NADH dehydrogenase I subunit B/C/D</fullName>
    </alternativeName>
    <alternativeName>
        <fullName evidence="12">NDH-1 subunit B/C/D</fullName>
    </alternativeName>
</protein>
<comment type="subunit">
    <text evidence="10">NDH-1 is composed of about 13 different subunits. Subunits NuoBCD, E, F, and G constitute the peripheral sector of the complex.</text>
</comment>
<evidence type="ECO:0000256" key="2">
    <source>
        <dbReference type="ARBA" id="ARBA00006408"/>
    </source>
</evidence>
<keyword evidence="9" id="KW-0511">Multifunctional enzyme</keyword>
<dbReference type="AlphaFoldDB" id="A0A1F2P906"/>
<dbReference type="Pfam" id="PF00329">
    <property type="entry name" value="Complex1_30kDa"/>
    <property type="match status" value="1"/>
</dbReference>
<accession>A0A1F2P906</accession>
<evidence type="ECO:0000256" key="10">
    <source>
        <dbReference type="ARBA" id="ARBA00025957"/>
    </source>
</evidence>
<dbReference type="SUPFAM" id="SSF143243">
    <property type="entry name" value="Nqo5-like"/>
    <property type="match status" value="1"/>
</dbReference>
<evidence type="ECO:0000256" key="14">
    <source>
        <dbReference type="ARBA" id="ARBA00047712"/>
    </source>
</evidence>
<dbReference type="InterPro" id="IPR001268">
    <property type="entry name" value="NADH_UbQ_OxRdtase_30kDa_su"/>
</dbReference>
<gene>
    <name evidence="18" type="ORF">SCAL_001632</name>
</gene>
<evidence type="ECO:0000256" key="6">
    <source>
        <dbReference type="ARBA" id="ARBA00022475"/>
    </source>
</evidence>
<evidence type="ECO:0000259" key="15">
    <source>
        <dbReference type="Pfam" id="PF00329"/>
    </source>
</evidence>
<dbReference type="PANTHER" id="PTHR11993">
    <property type="entry name" value="NADH-UBIQUINONE OXIDOREDUCTASE 49 KDA SUBUNIT"/>
    <property type="match status" value="1"/>
</dbReference>
<dbReference type="PATRIC" id="fig|1838285.3.peg.1659"/>
<dbReference type="InterPro" id="IPR022885">
    <property type="entry name" value="NDH1_su_D/H"/>
</dbReference>
<evidence type="ECO:0000256" key="13">
    <source>
        <dbReference type="ARBA" id="ARBA00038617"/>
    </source>
</evidence>
<comment type="similarity">
    <text evidence="3">In the central section; belongs to the complex I 30 kDa subunit family.</text>
</comment>
<dbReference type="SUPFAM" id="SSF56770">
    <property type="entry name" value="HydA/Nqo6-like"/>
    <property type="match status" value="1"/>
</dbReference>
<dbReference type="GO" id="GO:0005886">
    <property type="term" value="C:plasma membrane"/>
    <property type="evidence" value="ECO:0007669"/>
    <property type="project" value="UniProtKB-SubCell"/>
</dbReference>
<dbReference type="GO" id="GO:0051287">
    <property type="term" value="F:NAD binding"/>
    <property type="evidence" value="ECO:0007669"/>
    <property type="project" value="InterPro"/>
</dbReference>
<organism evidence="18 19">
    <name type="scientific">Candidatus Syntropharchaeum caldarium</name>
    <dbReference type="NCBI Taxonomy" id="1838285"/>
    <lineage>
        <taxon>Archaea</taxon>
        <taxon>Methanobacteriati</taxon>
        <taxon>Methanobacteriota</taxon>
        <taxon>Stenosarchaea group</taxon>
        <taxon>Methanomicrobia</taxon>
        <taxon>Methanosarcinales</taxon>
        <taxon>ANME-2 cluster</taxon>
        <taxon>Candidatus Syntropharchaeum</taxon>
    </lineage>
</organism>
<dbReference type="InterPro" id="IPR029014">
    <property type="entry name" value="NiFe-Hase_large"/>
</dbReference>
<dbReference type="GO" id="GO:0051536">
    <property type="term" value="F:iron-sulfur cluster binding"/>
    <property type="evidence" value="ECO:0007669"/>
    <property type="project" value="InterPro"/>
</dbReference>
<dbReference type="SUPFAM" id="SSF56762">
    <property type="entry name" value="HydB/Nqo4-like"/>
    <property type="match status" value="1"/>
</dbReference>
<evidence type="ECO:0000256" key="7">
    <source>
        <dbReference type="ARBA" id="ARBA00023027"/>
    </source>
</evidence>
<dbReference type="InterPro" id="IPR037232">
    <property type="entry name" value="NADH_quin_OxRdtase_su_C/D-like"/>
</dbReference>
<comment type="similarity">
    <text evidence="4">In the C-terminal section; belongs to the complex I 49 kDa subunit family.</text>
</comment>
<sequence length="773" mass="87050">MMKEEETRNINIVNSEPLSPLKKWSAKWSLWPCHFVTSCCGVELAHAYGCGYDGERLGSLAMGISRQANTIIVEGTITRKMARPLRVVWEQMPDPKFVNVIGACGERGGIFWNSYHITHPHRIVPVDFFVPGCPVTPEALLRGIRALQDKIGGDDRSTISFRTVDLSGAGGKKNRVPESPKIIAPTPLVKPDIPSGVRWEEGEQIVEMLKKVLGKFVISITVTDKDRIAIKTTPENIREVAARLSAEMKIDHVKSVNVIDVPHERKFIIEYTAGSYEKELMPVLFTIFADLRSGKDETSFPSLADIWMSADYTERELQDFFGVKFEGNPGREGNFLLAPDTPKFPLRRSFKLEEERYVLEDDKPFAPVIDPPTEFDIPLPPGLEEEVEAAGEYLLLVGPHHTGSGHLRWIMRLKGDTLSEVIPDPGYVHRSMEKLAENRLYIQNIPLFERLCIVDPFNVNLGYVRTIEKALKIDVPERATYIRTLMAELSRIDAFTYDAGIFSLFMGHSTGFMYLWAIREMLLEMITAMTGSRCSPSFIIPGGIRRDISDDVLNLVEKLPTAVLGRLRKFEDIFVNNPVLLPRVKGVGVLSREDAIKAGIVGPFLRASGVEYDIRKIEPYEAYGELDWEVIGADDGDCLVRFLVRLEEMQESLNIVRQCVEKLKSMERGGVISETVLGEYSEAKDDIRGSFYRVFGNLVLPRGEWSTVTEAARGTLFFSILSDGDSNVPYRVRTISPSWYNLRGIIEASRGEKMADFWAVYGSFGYFPPEADR</sequence>
<dbReference type="Gene3D" id="1.10.645.10">
    <property type="entry name" value="Cytochrome-c3 Hydrogenase, chain B"/>
    <property type="match status" value="1"/>
</dbReference>
<keyword evidence="19" id="KW-1185">Reference proteome</keyword>
<proteinExistence type="inferred from homology"/>
<dbReference type="NCBIfam" id="NF005012">
    <property type="entry name" value="PRK06411.1"/>
    <property type="match status" value="1"/>
</dbReference>
<evidence type="ECO:0000256" key="9">
    <source>
        <dbReference type="ARBA" id="ARBA00023268"/>
    </source>
</evidence>
<dbReference type="PANTHER" id="PTHR11993:SF10">
    <property type="entry name" value="NADH DEHYDROGENASE [UBIQUINONE] IRON-SULFUR PROTEIN 2, MITOCHONDRIAL"/>
    <property type="match status" value="1"/>
</dbReference>